<evidence type="ECO:0000256" key="5">
    <source>
        <dbReference type="ARBA" id="ARBA00022771"/>
    </source>
</evidence>
<comment type="caution">
    <text evidence="10">The sequence shown here is derived from an EMBL/GenBank/DDBJ whole genome shotgun (WGS) entry which is preliminary data.</text>
</comment>
<dbReference type="InterPro" id="IPR047545">
    <property type="entry name" value="BRcat_RBR_RNF216"/>
</dbReference>
<dbReference type="CDD" id="cd16630">
    <property type="entry name" value="RING-HC_RBR_RNF216"/>
    <property type="match status" value="1"/>
</dbReference>
<evidence type="ECO:0000256" key="4">
    <source>
        <dbReference type="ARBA" id="ARBA00022737"/>
    </source>
</evidence>
<dbReference type="GO" id="GO:0016740">
    <property type="term" value="F:transferase activity"/>
    <property type="evidence" value="ECO:0007669"/>
    <property type="project" value="UniProtKB-KW"/>
</dbReference>
<feature type="region of interest" description="Disordered" evidence="8">
    <location>
        <begin position="1106"/>
        <end position="1126"/>
    </location>
</feature>
<keyword evidence="5" id="KW-0863">Zinc-finger</keyword>
<proteinExistence type="predicted"/>
<reference evidence="10" key="2">
    <citation type="journal article" date="2021" name="Genome Biol. Evol.">
        <title>Developing a high-quality reference genome for a parasitic bivalve with doubly uniparental inheritance (Bivalvia: Unionida).</title>
        <authorList>
            <person name="Smith C.H."/>
        </authorList>
    </citation>
    <scope>NUCLEOTIDE SEQUENCE</scope>
    <source>
        <strain evidence="10">CHS0354</strain>
        <tissue evidence="10">Mantle</tissue>
    </source>
</reference>
<accession>A0AAE0VVQ2</accession>
<sequence length="1126" mass="124173">MDSHWEAIEKELDNKIKKNLLEIFPHINEQAIQRRITHYRNTWGFPLNPTHLLQLCINDFLDMQIHEEESVVPLKDRVDSSNTPVSSIDNYANPIDFDDDLVMIEAADMDSDSQSSFNSDVIVLDSIPNVGHIGSSHTADLTQLDHKTQTDGQSQIFFAEVQSQSSSSTTINAQTSASKLTSVLSQSQSQTSSSQLTGVLSQSQSTAQQSSSILNANHTGSSLCRPLGPSQLVCFSPSTLTFSPNIGSVMLTPLPGLPTSSHYYFDIGNIRPEMTISAIDPSVTGSSQNHFHNKVSQNTGQPQVLSQPKVNTSVKSLPRLLSKTSIQHRISNQHSFSLGPLPSLTPFSASPLSAPQPENVIKPGRRISQTEQIHKGAQNEQQPGVFKHIFQGDSSVNNGTDCLGASAVDAVNKTLVAEKTLGEKLVIPEDNAVRSKATAATDMGQRPHTKPAVGLIAVNNTVITTSTASAVAATAVPTTVTVVTQQALNASNVAITTAVKQIATTVPKTVRTAGEIGVQNQTSLVGTSGGVTAARQIVHDGITANHTSFCAVTNVAKKLGQKHVIIGAVGSKSDVQPGHSFPTSATGALPDPKNGPLPTANNPAMQPSLVKDNPLRPQITQQTVPTNIPAILTTTAVSAPKDPHEGILQEVLVMFPDVDPSYVLEFLRGQQNGFLLNAVCNYLLETNYPKVKNSTEGLCTTEMPTIDYYRDFKSIDNHLNKNYIWQCTELLTTEFKWVAASNIQQVMKLFQFCYAPSHKALKQVWKTAMEKIPAGQSPSGFRFTADIETENHQTRITFRLLKNSRKSRIISSLDPQLQREVDFVRLKNLEELEEMDYQLALKMNENEYEELGQQIECGCCYGEFAFESLVQCYDGHLFCGDCLQKYAEESVFGQGKAELSCMTDSCKATFPLSQLMKVLPSNIISRYEDRIQEENINLADLEDLVRCPFCDFAALLDSAYAVFSCQNSSCMKDSCRHCQVEWSEHFGKKCSDIEKKDETKLRLEFEEKMTLAKIRVCHKCKAKFTKIDGCNKMTCRCGAKICYICRKPDIDYNHFCRHPRDPGMSCNKCQNCSLWTNPDEDDDRAVKEIQLEANKIRKEKGFLEEKLIGAPEEPPLKKTKTNEMES</sequence>
<name>A0AAE0VVQ2_9BIVA</name>
<dbReference type="PROSITE" id="PS51873">
    <property type="entry name" value="TRIAD"/>
    <property type="match status" value="1"/>
</dbReference>
<dbReference type="EMBL" id="JAEAOA010000313">
    <property type="protein sequence ID" value="KAK3592408.1"/>
    <property type="molecule type" value="Genomic_DNA"/>
</dbReference>
<dbReference type="InterPro" id="IPR051628">
    <property type="entry name" value="LUBAC_E3_Ligases"/>
</dbReference>
<evidence type="ECO:0000256" key="2">
    <source>
        <dbReference type="ARBA" id="ARBA00022679"/>
    </source>
</evidence>
<keyword evidence="3" id="KW-0479">Metal-binding</keyword>
<dbReference type="Gene3D" id="1.20.120.1750">
    <property type="match status" value="1"/>
</dbReference>
<dbReference type="SUPFAM" id="SSF57850">
    <property type="entry name" value="RING/U-box"/>
    <property type="match status" value="3"/>
</dbReference>
<evidence type="ECO:0000256" key="1">
    <source>
        <dbReference type="ARBA" id="ARBA00004906"/>
    </source>
</evidence>
<organism evidence="10 11">
    <name type="scientific">Potamilus streckersoni</name>
    <dbReference type="NCBI Taxonomy" id="2493646"/>
    <lineage>
        <taxon>Eukaryota</taxon>
        <taxon>Metazoa</taxon>
        <taxon>Spiralia</taxon>
        <taxon>Lophotrochozoa</taxon>
        <taxon>Mollusca</taxon>
        <taxon>Bivalvia</taxon>
        <taxon>Autobranchia</taxon>
        <taxon>Heteroconchia</taxon>
        <taxon>Palaeoheterodonta</taxon>
        <taxon>Unionida</taxon>
        <taxon>Unionoidea</taxon>
        <taxon>Unionidae</taxon>
        <taxon>Ambleminae</taxon>
        <taxon>Lampsilini</taxon>
        <taxon>Potamilus</taxon>
    </lineage>
</organism>
<evidence type="ECO:0000256" key="3">
    <source>
        <dbReference type="ARBA" id="ARBA00022723"/>
    </source>
</evidence>
<evidence type="ECO:0000313" key="10">
    <source>
        <dbReference type="EMBL" id="KAK3592408.1"/>
    </source>
</evidence>
<keyword evidence="7" id="KW-0862">Zinc</keyword>
<dbReference type="PANTHER" id="PTHR22770:SF47">
    <property type="entry name" value="E3 UBIQUITIN-PROTEIN LIGASE RNF216"/>
    <property type="match status" value="1"/>
</dbReference>
<dbReference type="Pfam" id="PF26112">
    <property type="entry name" value="UBA_RNF216"/>
    <property type="match status" value="1"/>
</dbReference>
<gene>
    <name evidence="10" type="ORF">CHS0354_004032</name>
</gene>
<dbReference type="AlphaFoldDB" id="A0AAE0VVQ2"/>
<comment type="pathway">
    <text evidence="1">Protein modification; protein ubiquitination.</text>
</comment>
<keyword evidence="2" id="KW-0808">Transferase</keyword>
<evidence type="ECO:0000256" key="6">
    <source>
        <dbReference type="ARBA" id="ARBA00022786"/>
    </source>
</evidence>
<protein>
    <recommendedName>
        <fullName evidence="9">RING-type domain-containing protein</fullName>
    </recommendedName>
</protein>
<evidence type="ECO:0000259" key="9">
    <source>
        <dbReference type="PROSITE" id="PS51873"/>
    </source>
</evidence>
<feature type="region of interest" description="Disordered" evidence="8">
    <location>
        <begin position="576"/>
        <end position="597"/>
    </location>
</feature>
<dbReference type="InterPro" id="IPR047546">
    <property type="entry name" value="Rcat_RBR_RNF216"/>
</dbReference>
<keyword evidence="4" id="KW-0677">Repeat</keyword>
<dbReference type="CDD" id="cd20353">
    <property type="entry name" value="Rcat_RBR_RNF216"/>
    <property type="match status" value="1"/>
</dbReference>
<feature type="compositionally biased region" description="Basic and acidic residues" evidence="8">
    <location>
        <begin position="1114"/>
        <end position="1126"/>
    </location>
</feature>
<reference evidence="10" key="1">
    <citation type="journal article" date="2021" name="Genome Biol. Evol.">
        <title>A High-Quality Reference Genome for a Parasitic Bivalve with Doubly Uniparental Inheritance (Bivalvia: Unionida).</title>
        <authorList>
            <person name="Smith C.H."/>
        </authorList>
    </citation>
    <scope>NUCLEOTIDE SEQUENCE</scope>
    <source>
        <strain evidence="10">CHS0354</strain>
    </source>
</reference>
<dbReference type="Pfam" id="PF26200">
    <property type="entry name" value="Rcat_RNF216"/>
    <property type="match status" value="1"/>
</dbReference>
<evidence type="ECO:0000256" key="7">
    <source>
        <dbReference type="ARBA" id="ARBA00022833"/>
    </source>
</evidence>
<dbReference type="PANTHER" id="PTHR22770">
    <property type="entry name" value="UBIQUITIN CONJUGATING ENZYME 7 INTERACTING PROTEIN-RELATED"/>
    <property type="match status" value="1"/>
</dbReference>
<keyword evidence="6" id="KW-0833">Ubl conjugation pathway</keyword>
<dbReference type="Gene3D" id="3.30.40.10">
    <property type="entry name" value="Zinc/RING finger domain, C3HC4 (zinc finger)"/>
    <property type="match status" value="1"/>
</dbReference>
<keyword evidence="11" id="KW-1185">Reference proteome</keyword>
<dbReference type="Proteomes" id="UP001195483">
    <property type="component" value="Unassembled WGS sequence"/>
</dbReference>
<evidence type="ECO:0000256" key="8">
    <source>
        <dbReference type="SAM" id="MobiDB-lite"/>
    </source>
</evidence>
<evidence type="ECO:0000313" key="11">
    <source>
        <dbReference type="Proteomes" id="UP001195483"/>
    </source>
</evidence>
<dbReference type="InterPro" id="IPR058758">
    <property type="entry name" value="UBA_RNF216"/>
</dbReference>
<reference evidence="10" key="3">
    <citation type="submission" date="2023-05" db="EMBL/GenBank/DDBJ databases">
        <authorList>
            <person name="Smith C.H."/>
        </authorList>
    </citation>
    <scope>NUCLEOTIDE SEQUENCE</scope>
    <source>
        <strain evidence="10">CHS0354</strain>
        <tissue evidence="10">Mantle</tissue>
    </source>
</reference>
<dbReference type="CDD" id="cd20339">
    <property type="entry name" value="BRcat_RBR_RNF216"/>
    <property type="match status" value="1"/>
</dbReference>
<dbReference type="InterPro" id="IPR044066">
    <property type="entry name" value="TRIAD_supradom"/>
</dbReference>
<dbReference type="InterPro" id="IPR013083">
    <property type="entry name" value="Znf_RING/FYVE/PHD"/>
</dbReference>
<dbReference type="GO" id="GO:0008270">
    <property type="term" value="F:zinc ion binding"/>
    <property type="evidence" value="ECO:0007669"/>
    <property type="project" value="UniProtKB-KW"/>
</dbReference>
<feature type="domain" description="RING-type" evidence="9">
    <location>
        <begin position="853"/>
        <end position="1070"/>
    </location>
</feature>
<dbReference type="InterPro" id="IPR047544">
    <property type="entry name" value="RING-HC_RBR_RNF216"/>
</dbReference>
<dbReference type="Pfam" id="PF26191">
    <property type="entry name" value="RING-HC_RBR_RNF216"/>
    <property type="match status" value="1"/>
</dbReference>